<evidence type="ECO:0000313" key="3">
    <source>
        <dbReference type="EMBL" id="RDH43092.1"/>
    </source>
</evidence>
<feature type="chain" id="PRO_5020405323" description="Periplasmic heavy metal sensor" evidence="2">
    <location>
        <begin position="25"/>
        <end position="137"/>
    </location>
</feature>
<evidence type="ECO:0000313" key="4">
    <source>
        <dbReference type="Proteomes" id="UP000257039"/>
    </source>
</evidence>
<keyword evidence="2" id="KW-0732">Signal</keyword>
<dbReference type="RefSeq" id="WP_094786478.1">
    <property type="nucleotide sequence ID" value="NZ_NDXW01000001.1"/>
</dbReference>
<evidence type="ECO:0000256" key="1">
    <source>
        <dbReference type="SAM" id="MobiDB-lite"/>
    </source>
</evidence>
<evidence type="ECO:0008006" key="5">
    <source>
        <dbReference type="Google" id="ProtNLM"/>
    </source>
</evidence>
<dbReference type="Proteomes" id="UP000257039">
    <property type="component" value="Unassembled WGS sequence"/>
</dbReference>
<gene>
    <name evidence="3" type="ORF">B9G39_06300</name>
</gene>
<evidence type="ECO:0000256" key="2">
    <source>
        <dbReference type="SAM" id="SignalP"/>
    </source>
</evidence>
<comment type="caution">
    <text evidence="3">The sequence shown here is derived from an EMBL/GenBank/DDBJ whole genome shotgun (WGS) entry which is preliminary data.</text>
</comment>
<reference evidence="3 4" key="1">
    <citation type="submission" date="2017-04" db="EMBL/GenBank/DDBJ databases">
        <title>Draft genome sequence of Zooshikella ganghwensis VG4 isolated from Red Sea sediments.</title>
        <authorList>
            <person name="Rehman Z."/>
            <person name="Alam I."/>
            <person name="Kamau A."/>
            <person name="Bajic V."/>
            <person name="Leiknes T."/>
        </authorList>
    </citation>
    <scope>NUCLEOTIDE SEQUENCE [LARGE SCALE GENOMIC DNA]</scope>
    <source>
        <strain evidence="3 4">VG4</strain>
    </source>
</reference>
<dbReference type="Gene3D" id="1.20.120.1490">
    <property type="match status" value="1"/>
</dbReference>
<name>A0A4P9VMF0_9GAMM</name>
<keyword evidence="4" id="KW-1185">Reference proteome</keyword>
<dbReference type="EMBL" id="NDXW01000001">
    <property type="protein sequence ID" value="RDH43092.1"/>
    <property type="molecule type" value="Genomic_DNA"/>
</dbReference>
<feature type="signal peptide" evidence="2">
    <location>
        <begin position="1"/>
        <end position="24"/>
    </location>
</feature>
<accession>A0A4P9VMF0</accession>
<feature type="region of interest" description="Disordered" evidence="1">
    <location>
        <begin position="101"/>
        <end position="137"/>
    </location>
</feature>
<protein>
    <recommendedName>
        <fullName evidence="5">Periplasmic heavy metal sensor</fullName>
    </recommendedName>
</protein>
<sequence length="137" mass="15515">MKQSMKLKAIALVLPLVLGGFAWGEQEGRPDPGQRAAKELGLTAEQKQSFQTIMKAQHEQRKAVHEKYRDQIQAEMDQVYQSTLSQLESVLTPEQLEKFKAHHEQRKKAMMEKGPRGNKRGGDCGPGWKQKNTKTEG</sequence>
<organism evidence="3 4">
    <name type="scientific">Zooshikella ganghwensis</name>
    <dbReference type="NCBI Taxonomy" id="202772"/>
    <lineage>
        <taxon>Bacteria</taxon>
        <taxon>Pseudomonadati</taxon>
        <taxon>Pseudomonadota</taxon>
        <taxon>Gammaproteobacteria</taxon>
        <taxon>Oceanospirillales</taxon>
        <taxon>Zooshikellaceae</taxon>
        <taxon>Zooshikella</taxon>
    </lineage>
</organism>
<dbReference type="AlphaFoldDB" id="A0A4P9VMF0"/>
<proteinExistence type="predicted"/>